<gene>
    <name evidence="1" type="ORF">DPMN_045506</name>
</gene>
<accession>A0A9D4HZS4</accession>
<name>A0A9D4HZS4_DREPO</name>
<dbReference type="EMBL" id="JAIWYP010000011">
    <property type="protein sequence ID" value="KAH3738863.1"/>
    <property type="molecule type" value="Genomic_DNA"/>
</dbReference>
<dbReference type="AlphaFoldDB" id="A0A9D4HZS4"/>
<reference evidence="1" key="1">
    <citation type="journal article" date="2019" name="bioRxiv">
        <title>The Genome of the Zebra Mussel, Dreissena polymorpha: A Resource for Invasive Species Research.</title>
        <authorList>
            <person name="McCartney M.A."/>
            <person name="Auch B."/>
            <person name="Kono T."/>
            <person name="Mallez S."/>
            <person name="Zhang Y."/>
            <person name="Obille A."/>
            <person name="Becker A."/>
            <person name="Abrahante J.E."/>
            <person name="Garbe J."/>
            <person name="Badalamenti J.P."/>
            <person name="Herman A."/>
            <person name="Mangelson H."/>
            <person name="Liachko I."/>
            <person name="Sullivan S."/>
            <person name="Sone E.D."/>
            <person name="Koren S."/>
            <person name="Silverstein K.A.T."/>
            <person name="Beckman K.B."/>
            <person name="Gohl D.M."/>
        </authorList>
    </citation>
    <scope>NUCLEOTIDE SEQUENCE</scope>
    <source>
        <strain evidence="1">Duluth1</strain>
        <tissue evidence="1">Whole animal</tissue>
    </source>
</reference>
<evidence type="ECO:0000313" key="1">
    <source>
        <dbReference type="EMBL" id="KAH3738863.1"/>
    </source>
</evidence>
<evidence type="ECO:0000313" key="2">
    <source>
        <dbReference type="Proteomes" id="UP000828390"/>
    </source>
</evidence>
<reference evidence="1" key="2">
    <citation type="submission" date="2020-11" db="EMBL/GenBank/DDBJ databases">
        <authorList>
            <person name="McCartney M.A."/>
            <person name="Auch B."/>
            <person name="Kono T."/>
            <person name="Mallez S."/>
            <person name="Becker A."/>
            <person name="Gohl D.M."/>
            <person name="Silverstein K.A.T."/>
            <person name="Koren S."/>
            <person name="Bechman K.B."/>
            <person name="Herman A."/>
            <person name="Abrahante J.E."/>
            <person name="Garbe J."/>
        </authorList>
    </citation>
    <scope>NUCLEOTIDE SEQUENCE</scope>
    <source>
        <strain evidence="1">Duluth1</strain>
        <tissue evidence="1">Whole animal</tissue>
    </source>
</reference>
<proteinExistence type="predicted"/>
<dbReference type="Proteomes" id="UP000828390">
    <property type="component" value="Unassembled WGS sequence"/>
</dbReference>
<organism evidence="1 2">
    <name type="scientific">Dreissena polymorpha</name>
    <name type="common">Zebra mussel</name>
    <name type="synonym">Mytilus polymorpha</name>
    <dbReference type="NCBI Taxonomy" id="45954"/>
    <lineage>
        <taxon>Eukaryota</taxon>
        <taxon>Metazoa</taxon>
        <taxon>Spiralia</taxon>
        <taxon>Lophotrochozoa</taxon>
        <taxon>Mollusca</taxon>
        <taxon>Bivalvia</taxon>
        <taxon>Autobranchia</taxon>
        <taxon>Heteroconchia</taxon>
        <taxon>Euheterodonta</taxon>
        <taxon>Imparidentia</taxon>
        <taxon>Neoheterodontei</taxon>
        <taxon>Myida</taxon>
        <taxon>Dreissenoidea</taxon>
        <taxon>Dreissenidae</taxon>
        <taxon>Dreissena</taxon>
    </lineage>
</organism>
<sequence>MTTMVEGMIKTSVDTISERLNKETAIATNKLFDSTIGKLKSEHKDQDRLINEMQLTIVTIRNEIQQLTEKLQESVTVDVTKLLQQQGTVKTNSDHITALQIIVEALGKKVVEHSRTLVDLSTLGAHNTQELSGTSNYCENYLKRLIIPYLMETYPRIMAKLYNNQIGLYNAVNSLHVSQGMRPVMLVHGQPSLYQPDTGPPKDTKNFDPIMTTTKFKYIRVNPDVIQDTIKTDSDAEKLLTQMRRTMVGNVPVLNPSWTPLLQVSDIPLNVTDKADTAGDQGSSWQL</sequence>
<protein>
    <submittedName>
        <fullName evidence="1">Uncharacterized protein</fullName>
    </submittedName>
</protein>
<comment type="caution">
    <text evidence="1">The sequence shown here is derived from an EMBL/GenBank/DDBJ whole genome shotgun (WGS) entry which is preliminary data.</text>
</comment>
<keyword evidence="2" id="KW-1185">Reference proteome</keyword>